<protein>
    <recommendedName>
        <fullName evidence="4">BTB domain-containing protein</fullName>
    </recommendedName>
</protein>
<comment type="caution">
    <text evidence="2">The sequence shown here is derived from an EMBL/GenBank/DDBJ whole genome shotgun (WGS) entry which is preliminary data.</text>
</comment>
<dbReference type="Proteomes" id="UP000749293">
    <property type="component" value="Unassembled WGS sequence"/>
</dbReference>
<evidence type="ECO:0000313" key="2">
    <source>
        <dbReference type="EMBL" id="KAF4120591.1"/>
    </source>
</evidence>
<reference evidence="2" key="1">
    <citation type="submission" date="2020-03" db="EMBL/GenBank/DDBJ databases">
        <title>Site-based positive gene gene selection in Geosmithia morbida across the United States reveals a broad range of putative effectors and factors for local host and environmental adapation.</title>
        <authorList>
            <person name="Onufrak A."/>
            <person name="Murdoch R.W."/>
            <person name="Gazis R."/>
            <person name="Huff M."/>
            <person name="Staton M."/>
            <person name="Klingeman W."/>
            <person name="Hadziabdic D."/>
        </authorList>
    </citation>
    <scope>NUCLEOTIDE SEQUENCE</scope>
    <source>
        <strain evidence="2">1262</strain>
    </source>
</reference>
<feature type="compositionally biased region" description="Basic and acidic residues" evidence="1">
    <location>
        <begin position="90"/>
        <end position="110"/>
    </location>
</feature>
<organism evidence="2 3">
    <name type="scientific">Geosmithia morbida</name>
    <dbReference type="NCBI Taxonomy" id="1094350"/>
    <lineage>
        <taxon>Eukaryota</taxon>
        <taxon>Fungi</taxon>
        <taxon>Dikarya</taxon>
        <taxon>Ascomycota</taxon>
        <taxon>Pezizomycotina</taxon>
        <taxon>Sordariomycetes</taxon>
        <taxon>Hypocreomycetidae</taxon>
        <taxon>Hypocreales</taxon>
        <taxon>Bionectriaceae</taxon>
        <taxon>Geosmithia</taxon>
    </lineage>
</organism>
<sequence>MSSKPSPLASRSLGLAVNSRNCPTLYSTYSIHQQHTIMAHATERVLDPDGDVWLVLKNPKRVPFQFYDGPEISASRLRSMASQRQQRLQMRREDANGGMPEKELPAREVPQDVPLDEQVPPDVAPGEENRHTGDPVPTALDGETPDEARFLVSSRHLLLASPVFRAMSRGIWLEEVSDGEGSPETWTTTDWDPEAFLTVLSIIHSRYRFVPQSVSSELLARIATVVDYYGCHEAMENFAELWFLKRTDPLPLSYGKECILWMFSSWVFSQKEVFETMVRLAIMDAKGPIQNMGLPFPPSLLGSFLAFDYF</sequence>
<proteinExistence type="predicted"/>
<dbReference type="EMBL" id="JAANYQ010000016">
    <property type="protein sequence ID" value="KAF4120591.1"/>
    <property type="molecule type" value="Genomic_DNA"/>
</dbReference>
<evidence type="ECO:0000256" key="1">
    <source>
        <dbReference type="SAM" id="MobiDB-lite"/>
    </source>
</evidence>
<keyword evidence="3" id="KW-1185">Reference proteome</keyword>
<accession>A0A9P4YP80</accession>
<dbReference type="OrthoDB" id="5326346at2759"/>
<dbReference type="GeneID" id="55969257"/>
<dbReference type="RefSeq" id="XP_035319243.1">
    <property type="nucleotide sequence ID" value="XM_035465005.1"/>
</dbReference>
<evidence type="ECO:0000313" key="3">
    <source>
        <dbReference type="Proteomes" id="UP000749293"/>
    </source>
</evidence>
<dbReference type="AlphaFoldDB" id="A0A9P4YP80"/>
<evidence type="ECO:0008006" key="4">
    <source>
        <dbReference type="Google" id="ProtNLM"/>
    </source>
</evidence>
<gene>
    <name evidence="2" type="ORF">GMORB2_3029</name>
</gene>
<name>A0A9P4YP80_9HYPO</name>
<feature type="region of interest" description="Disordered" evidence="1">
    <location>
        <begin position="77"/>
        <end position="140"/>
    </location>
</feature>